<dbReference type="GeneID" id="7841216"/>
<accession>Q234P6</accession>
<dbReference type="InterPro" id="IPR000742">
    <property type="entry name" value="EGF"/>
</dbReference>
<proteinExistence type="predicted"/>
<dbReference type="EMBL" id="GG662767">
    <property type="protein sequence ID" value="EAR91957.3"/>
    <property type="molecule type" value="Genomic_DNA"/>
</dbReference>
<feature type="domain" description="EGF-like" evidence="1">
    <location>
        <begin position="402"/>
        <end position="445"/>
    </location>
</feature>
<organism evidence="2 3">
    <name type="scientific">Tetrahymena thermophila (strain SB210)</name>
    <dbReference type="NCBI Taxonomy" id="312017"/>
    <lineage>
        <taxon>Eukaryota</taxon>
        <taxon>Sar</taxon>
        <taxon>Alveolata</taxon>
        <taxon>Ciliophora</taxon>
        <taxon>Intramacronucleata</taxon>
        <taxon>Oligohymenophorea</taxon>
        <taxon>Hymenostomatida</taxon>
        <taxon>Tetrahymenina</taxon>
        <taxon>Tetrahymenidae</taxon>
        <taxon>Tetrahymena</taxon>
    </lineage>
</organism>
<name>Q234P6_TETTS</name>
<dbReference type="InterPro" id="IPR053215">
    <property type="entry name" value="TKL_Ser/Thr_kinase"/>
</dbReference>
<gene>
    <name evidence="2" type="ORF">TTHERM_00101530</name>
</gene>
<dbReference type="Gene3D" id="2.10.220.10">
    <property type="entry name" value="Hormone Receptor, Insulin-like Growth Factor Receptor 1, Chain A, domain 2"/>
    <property type="match status" value="6"/>
</dbReference>
<feature type="domain" description="EGF-like" evidence="1">
    <location>
        <begin position="344"/>
        <end position="377"/>
    </location>
</feature>
<dbReference type="InterPro" id="IPR009030">
    <property type="entry name" value="Growth_fac_rcpt_cys_sf"/>
</dbReference>
<feature type="domain" description="EGF-like" evidence="1">
    <location>
        <begin position="63"/>
        <end position="92"/>
    </location>
</feature>
<dbReference type="SUPFAM" id="SSF57184">
    <property type="entry name" value="Growth factor receptor domain"/>
    <property type="match status" value="6"/>
</dbReference>
<dbReference type="SMART" id="SM01411">
    <property type="entry name" value="Ephrin_rec_like"/>
    <property type="match status" value="7"/>
</dbReference>
<dbReference type="SMART" id="SM00261">
    <property type="entry name" value="FU"/>
    <property type="match status" value="11"/>
</dbReference>
<feature type="domain" description="EGF-like" evidence="1">
    <location>
        <begin position="292"/>
        <end position="326"/>
    </location>
</feature>
<dbReference type="InParanoid" id="Q234P6"/>
<evidence type="ECO:0000313" key="2">
    <source>
        <dbReference type="EMBL" id="EAR91957.3"/>
    </source>
</evidence>
<dbReference type="HOGENOM" id="CLU_260973_0_0_1"/>
<dbReference type="SMART" id="SM00181">
    <property type="entry name" value="EGF"/>
    <property type="match status" value="6"/>
</dbReference>
<dbReference type="CDD" id="cd00064">
    <property type="entry name" value="FU"/>
    <property type="match status" value="1"/>
</dbReference>
<dbReference type="Proteomes" id="UP000009168">
    <property type="component" value="Unassembled WGS sequence"/>
</dbReference>
<dbReference type="OrthoDB" id="10255768at2759"/>
<feature type="domain" description="EGF-like" evidence="1">
    <location>
        <begin position="725"/>
        <end position="754"/>
    </location>
</feature>
<dbReference type="InterPro" id="IPR006212">
    <property type="entry name" value="Furin_repeat"/>
</dbReference>
<protein>
    <submittedName>
        <fullName evidence="2">Variant specific surface protein S2, putative</fullName>
    </submittedName>
</protein>
<sequence length="1012" mass="114703">MVVQNFKEQISISRNKIFSQCRLFEQKSSLIYSYDVSVLSYECFICEIQAGKYFEIHKKQCYQCPDNCYYCNNNYECLSCMPNFSMVNNLCSSSELISQKRQDQIKPDCIYCDCKKFNQNNECLQCRQYCEQLKEQTVEDERQIQQQKISNPFIKRFLPQMSVQCTESNIGCSKCVQQYITRFLLQNQRNLQFPILCSECFSSYYFKSQTSQCIPCPDGCYSCTSSGCVQCQEGFFLATDVCQQCGQNCNCDQTSSCKSCQEGYFLQSTNEGNTCVTCNPSNYDPINLQCITCQSNCTTCKSINKCVLCDSGYYLLGISSNTNQCVLCSESGYYADSINNKCIQCDNNCSTCDSTNNCTSCNSGYFLLTISNTNSCVSCSGPGYYGDTTSKLCIKCQNNCQACDSSNSCISCINGYFLLTSSNSNQCVDCSGPGYYGDPSSQKCIQCSNYCQTCDSTNSCTSCITGYYLLSMNGINTCVTCNGLGYYKQVITQTCIKCPNNCLTCDQKGSCTQCMQFYFQNLNAQKIYDCQACNSDCYSCNGNTNKDCIQCTNSKYIDTISKICVICDTQKNYIQGNYCIKCDNSCLGCNGATNQNCLACNQGYYKDNTNSCQPCNSTTINKSQIDLLTLRCQKLIYKCQINPKSGLHENTAICENCQEQFILSNNQCVNTCEDLGDKFVFDYNKNTCVCQNTYPYLHVNNQDKIFCSQFIVNGYYCNSNNICYECNKNCLQCSDSRTCIQCNQNYFLWQNQCLEQCPNNMTETVDSSGNLKMCACEQGYFYSTQAQQCIQTLQVVSIKKKSDIYNNLIFQLNRVPMQSELQNLNLTIDQQKLVKGNDYTIESYQIQNDQVVFNVQVPKNRQISNINISSNELNFSFKVSNIILTTKTYNQSSKYTDGFSQQMNLFSQTLAPKDDSQKALLFILKNFQLFCFMSNFIQIFGALIVVKQYLPTQLQDCFIYGASFIFEKVPSSEDIPIFQINSSKIDQNEQIFQSLNLNLNIFKTCAMTHLEI</sequence>
<dbReference type="eggNOG" id="KOG3525">
    <property type="taxonomic scope" value="Eukaryota"/>
</dbReference>
<dbReference type="PANTHER" id="PTHR45756">
    <property type="entry name" value="PALMITOYLTRANSFERASE"/>
    <property type="match status" value="1"/>
</dbReference>
<evidence type="ECO:0000313" key="3">
    <source>
        <dbReference type="Proteomes" id="UP000009168"/>
    </source>
</evidence>
<reference evidence="3" key="1">
    <citation type="journal article" date="2006" name="PLoS Biol.">
        <title>Macronuclear genome sequence of the ciliate Tetrahymena thermophila, a model eukaryote.</title>
        <authorList>
            <person name="Eisen J.A."/>
            <person name="Coyne R.S."/>
            <person name="Wu M."/>
            <person name="Wu D."/>
            <person name="Thiagarajan M."/>
            <person name="Wortman J.R."/>
            <person name="Badger J.H."/>
            <person name="Ren Q."/>
            <person name="Amedeo P."/>
            <person name="Jones K.M."/>
            <person name="Tallon L.J."/>
            <person name="Delcher A.L."/>
            <person name="Salzberg S.L."/>
            <person name="Silva J.C."/>
            <person name="Haas B.J."/>
            <person name="Majoros W.H."/>
            <person name="Farzad M."/>
            <person name="Carlton J.M."/>
            <person name="Smith R.K. Jr."/>
            <person name="Garg J."/>
            <person name="Pearlman R.E."/>
            <person name="Karrer K.M."/>
            <person name="Sun L."/>
            <person name="Manning G."/>
            <person name="Elde N.C."/>
            <person name="Turkewitz A.P."/>
            <person name="Asai D.J."/>
            <person name="Wilkes D.E."/>
            <person name="Wang Y."/>
            <person name="Cai H."/>
            <person name="Collins K."/>
            <person name="Stewart B.A."/>
            <person name="Lee S.R."/>
            <person name="Wilamowska K."/>
            <person name="Weinberg Z."/>
            <person name="Ruzzo W.L."/>
            <person name="Wloga D."/>
            <person name="Gaertig J."/>
            <person name="Frankel J."/>
            <person name="Tsao C.-C."/>
            <person name="Gorovsky M.A."/>
            <person name="Keeling P.J."/>
            <person name="Waller R.F."/>
            <person name="Patron N.J."/>
            <person name="Cherry J.M."/>
            <person name="Stover N.A."/>
            <person name="Krieger C.J."/>
            <person name="del Toro C."/>
            <person name="Ryder H.F."/>
            <person name="Williamson S.C."/>
            <person name="Barbeau R.A."/>
            <person name="Hamilton E.P."/>
            <person name="Orias E."/>
        </authorList>
    </citation>
    <scope>NUCLEOTIDE SEQUENCE [LARGE SCALE GENOMIC DNA]</scope>
    <source>
        <strain evidence="3">SB210</strain>
    </source>
</reference>
<dbReference type="AlphaFoldDB" id="Q234P6"/>
<keyword evidence="3" id="KW-1185">Reference proteome</keyword>
<feature type="domain" description="EGF-like" evidence="1">
    <location>
        <begin position="446"/>
        <end position="479"/>
    </location>
</feature>
<dbReference type="KEGG" id="tet:TTHERM_00101530"/>
<dbReference type="PANTHER" id="PTHR45756:SF1">
    <property type="entry name" value="PROTEIN KINASE DOMAIN CONTAINING PROTEIN"/>
    <property type="match status" value="1"/>
</dbReference>
<evidence type="ECO:0000259" key="1">
    <source>
        <dbReference type="SMART" id="SM00181"/>
    </source>
</evidence>
<dbReference type="RefSeq" id="XP_001012202.3">
    <property type="nucleotide sequence ID" value="XM_001012202.3"/>
</dbReference>